<dbReference type="OrthoDB" id="1929722at2759"/>
<dbReference type="EMBL" id="JAKUCV010007040">
    <property type="protein sequence ID" value="KAJ4824984.1"/>
    <property type="molecule type" value="Genomic_DNA"/>
</dbReference>
<reference evidence="2" key="1">
    <citation type="submission" date="2022-02" db="EMBL/GenBank/DDBJ databases">
        <authorList>
            <person name="Henning P.M."/>
            <person name="McCubbin A.G."/>
            <person name="Shore J.S."/>
        </authorList>
    </citation>
    <scope>NUCLEOTIDE SEQUENCE</scope>
    <source>
        <strain evidence="2">F60SS</strain>
        <tissue evidence="2">Leaves</tissue>
    </source>
</reference>
<evidence type="ECO:0000313" key="2">
    <source>
        <dbReference type="EMBL" id="KAJ4824984.1"/>
    </source>
</evidence>
<keyword evidence="3" id="KW-1185">Reference proteome</keyword>
<dbReference type="PANTHER" id="PTHR38370:SF1">
    <property type="entry name" value="BETA-1,4-XYLOSIDASE"/>
    <property type="match status" value="1"/>
</dbReference>
<feature type="region of interest" description="Disordered" evidence="1">
    <location>
        <begin position="33"/>
        <end position="70"/>
    </location>
</feature>
<name>A0A9Q0J1L0_9ROSI</name>
<evidence type="ECO:0000313" key="3">
    <source>
        <dbReference type="Proteomes" id="UP001141552"/>
    </source>
</evidence>
<dbReference type="Proteomes" id="UP001141552">
    <property type="component" value="Unassembled WGS sequence"/>
</dbReference>
<accession>A0A9Q0J1L0</accession>
<evidence type="ECO:0000256" key="1">
    <source>
        <dbReference type="SAM" id="MobiDB-lite"/>
    </source>
</evidence>
<dbReference type="PANTHER" id="PTHR38370">
    <property type="entry name" value="BETA-1,4-XYLOSIDASE"/>
    <property type="match status" value="1"/>
</dbReference>
<organism evidence="2 3">
    <name type="scientific">Turnera subulata</name>
    <dbReference type="NCBI Taxonomy" id="218843"/>
    <lineage>
        <taxon>Eukaryota</taxon>
        <taxon>Viridiplantae</taxon>
        <taxon>Streptophyta</taxon>
        <taxon>Embryophyta</taxon>
        <taxon>Tracheophyta</taxon>
        <taxon>Spermatophyta</taxon>
        <taxon>Magnoliopsida</taxon>
        <taxon>eudicotyledons</taxon>
        <taxon>Gunneridae</taxon>
        <taxon>Pentapetalae</taxon>
        <taxon>rosids</taxon>
        <taxon>fabids</taxon>
        <taxon>Malpighiales</taxon>
        <taxon>Passifloraceae</taxon>
        <taxon>Turnera</taxon>
    </lineage>
</organism>
<sequence>MEGLIPYLIHAIKKQRLQDSYRYRSLSAGSSRSYHLLMDGGGGPLGDDDSFKNGSSHRRTRSEFQPPATSELLEQKSTGLQYLRSGNLRQASGNPNDGPT</sequence>
<reference evidence="2" key="2">
    <citation type="journal article" date="2023" name="Plants (Basel)">
        <title>Annotation of the Turnera subulata (Passifloraceae) Draft Genome Reveals the S-Locus Evolved after the Divergence of Turneroideae from Passifloroideae in a Stepwise Manner.</title>
        <authorList>
            <person name="Henning P.M."/>
            <person name="Roalson E.H."/>
            <person name="Mir W."/>
            <person name="McCubbin A.G."/>
            <person name="Shore J.S."/>
        </authorList>
    </citation>
    <scope>NUCLEOTIDE SEQUENCE</scope>
    <source>
        <strain evidence="2">F60SS</strain>
    </source>
</reference>
<dbReference type="AlphaFoldDB" id="A0A9Q0J1L0"/>
<proteinExistence type="predicted"/>
<gene>
    <name evidence="2" type="ORF">Tsubulata_014358</name>
</gene>
<comment type="caution">
    <text evidence="2">The sequence shown here is derived from an EMBL/GenBank/DDBJ whole genome shotgun (WGS) entry which is preliminary data.</text>
</comment>
<protein>
    <submittedName>
        <fullName evidence="2">Uncharacterized protein</fullName>
    </submittedName>
</protein>